<organism evidence="1 2">
    <name type="scientific">Racocetra persica</name>
    <dbReference type="NCBI Taxonomy" id="160502"/>
    <lineage>
        <taxon>Eukaryota</taxon>
        <taxon>Fungi</taxon>
        <taxon>Fungi incertae sedis</taxon>
        <taxon>Mucoromycota</taxon>
        <taxon>Glomeromycotina</taxon>
        <taxon>Glomeromycetes</taxon>
        <taxon>Diversisporales</taxon>
        <taxon>Gigasporaceae</taxon>
        <taxon>Racocetra</taxon>
    </lineage>
</organism>
<comment type="caution">
    <text evidence="1">The sequence shown here is derived from an EMBL/GenBank/DDBJ whole genome shotgun (WGS) entry which is preliminary data.</text>
</comment>
<evidence type="ECO:0000313" key="2">
    <source>
        <dbReference type="Proteomes" id="UP000789920"/>
    </source>
</evidence>
<keyword evidence="2" id="KW-1185">Reference proteome</keyword>
<protein>
    <submittedName>
        <fullName evidence="1">18532_t:CDS:1</fullName>
    </submittedName>
</protein>
<accession>A0ACA9RUY4</accession>
<name>A0ACA9RUY4_9GLOM</name>
<reference evidence="1" key="1">
    <citation type="submission" date="2021-06" db="EMBL/GenBank/DDBJ databases">
        <authorList>
            <person name="Kallberg Y."/>
            <person name="Tangrot J."/>
            <person name="Rosling A."/>
        </authorList>
    </citation>
    <scope>NUCLEOTIDE SEQUENCE</scope>
    <source>
        <strain evidence="1">MA461A</strain>
    </source>
</reference>
<feature type="non-terminal residue" evidence="1">
    <location>
        <position position="1"/>
    </location>
</feature>
<proteinExistence type="predicted"/>
<gene>
    <name evidence="1" type="ORF">RPERSI_LOCUS23090</name>
</gene>
<evidence type="ECO:0000313" key="1">
    <source>
        <dbReference type="EMBL" id="CAG8810472.1"/>
    </source>
</evidence>
<dbReference type="EMBL" id="CAJVQC010071318">
    <property type="protein sequence ID" value="CAG8810472.1"/>
    <property type="molecule type" value="Genomic_DNA"/>
</dbReference>
<sequence length="48" mass="4768">TTSTRAKRPKSTVGAKSRPPNASAAAKDQARATNAGPPSPESTGSTTT</sequence>
<dbReference type="Proteomes" id="UP000789920">
    <property type="component" value="Unassembled WGS sequence"/>
</dbReference>